<gene>
    <name evidence="1" type="ORF">EZV62_014784</name>
</gene>
<dbReference type="AlphaFoldDB" id="A0A5C7HT37"/>
<name>A0A5C7HT37_9ROSI</name>
<evidence type="ECO:0000313" key="1">
    <source>
        <dbReference type="EMBL" id="TXG60211.1"/>
    </source>
</evidence>
<dbReference type="EMBL" id="VAHF01000006">
    <property type="protein sequence ID" value="TXG60211.1"/>
    <property type="molecule type" value="Genomic_DNA"/>
</dbReference>
<comment type="caution">
    <text evidence="1">The sequence shown here is derived from an EMBL/GenBank/DDBJ whole genome shotgun (WGS) entry which is preliminary data.</text>
</comment>
<evidence type="ECO:0000313" key="2">
    <source>
        <dbReference type="Proteomes" id="UP000323000"/>
    </source>
</evidence>
<accession>A0A5C7HT37</accession>
<proteinExistence type="predicted"/>
<protein>
    <submittedName>
        <fullName evidence="1">Uncharacterized protein</fullName>
    </submittedName>
</protein>
<sequence length="174" mass="20911">MEELPVFRFRDDDEYYVESTPEPSNHDFELINSPLPLKASVDPNGPTYFLSHMVYSDPENKVRKRTIRYYDDIDDKEHDNDRIWIKYQPMEFSINRFKMLEYQLPERFYHAADSTMKEGMAMVHIQVIQDGGSLELYIFIKIEDDIQLVLNWGGKWKSHHDQYWYEGQRAKAFD</sequence>
<keyword evidence="2" id="KW-1185">Reference proteome</keyword>
<organism evidence="1 2">
    <name type="scientific">Acer yangbiense</name>
    <dbReference type="NCBI Taxonomy" id="1000413"/>
    <lineage>
        <taxon>Eukaryota</taxon>
        <taxon>Viridiplantae</taxon>
        <taxon>Streptophyta</taxon>
        <taxon>Embryophyta</taxon>
        <taxon>Tracheophyta</taxon>
        <taxon>Spermatophyta</taxon>
        <taxon>Magnoliopsida</taxon>
        <taxon>eudicotyledons</taxon>
        <taxon>Gunneridae</taxon>
        <taxon>Pentapetalae</taxon>
        <taxon>rosids</taxon>
        <taxon>malvids</taxon>
        <taxon>Sapindales</taxon>
        <taxon>Sapindaceae</taxon>
        <taxon>Hippocastanoideae</taxon>
        <taxon>Acereae</taxon>
        <taxon>Acer</taxon>
    </lineage>
</organism>
<dbReference type="Proteomes" id="UP000323000">
    <property type="component" value="Chromosome 6"/>
</dbReference>
<reference evidence="2" key="1">
    <citation type="journal article" date="2019" name="Gigascience">
        <title>De novo genome assembly of the endangered Acer yangbiense, a plant species with extremely small populations endemic to Yunnan Province, China.</title>
        <authorList>
            <person name="Yang J."/>
            <person name="Wariss H.M."/>
            <person name="Tao L."/>
            <person name="Zhang R."/>
            <person name="Yun Q."/>
            <person name="Hollingsworth P."/>
            <person name="Dao Z."/>
            <person name="Luo G."/>
            <person name="Guo H."/>
            <person name="Ma Y."/>
            <person name="Sun W."/>
        </authorList>
    </citation>
    <scope>NUCLEOTIDE SEQUENCE [LARGE SCALE GENOMIC DNA]</scope>
    <source>
        <strain evidence="2">cv. Malutang</strain>
    </source>
</reference>